<evidence type="ECO:0000313" key="1">
    <source>
        <dbReference type="EMBL" id="MBB6072774.1"/>
    </source>
</evidence>
<dbReference type="SUPFAM" id="SSF143100">
    <property type="entry name" value="TTHA1013/TTHA0281-like"/>
    <property type="match status" value="1"/>
</dbReference>
<protein>
    <recommendedName>
        <fullName evidence="3">Type II toxin-antitoxin system HicB family antitoxin</fullName>
    </recommendedName>
</protein>
<reference evidence="1 2" key="1">
    <citation type="submission" date="2020-08" db="EMBL/GenBank/DDBJ databases">
        <title>Genomic Encyclopedia of Type Strains, Phase IV (KMG-IV): sequencing the most valuable type-strain genomes for metagenomic binning, comparative biology and taxonomic classification.</title>
        <authorList>
            <person name="Goeker M."/>
        </authorList>
    </citation>
    <scope>NUCLEOTIDE SEQUENCE [LARGE SCALE GENOMIC DNA]</scope>
    <source>
        <strain evidence="1 2">DSM 29007</strain>
    </source>
</reference>
<accession>A0A841H453</accession>
<evidence type="ECO:0008006" key="3">
    <source>
        <dbReference type="Google" id="ProtNLM"/>
    </source>
</evidence>
<dbReference type="InterPro" id="IPR035069">
    <property type="entry name" value="TTHA1013/TTHA0281-like"/>
</dbReference>
<dbReference type="Proteomes" id="UP000582837">
    <property type="component" value="Unassembled WGS sequence"/>
</dbReference>
<dbReference type="EMBL" id="JACHIA010000018">
    <property type="protein sequence ID" value="MBB6072774.1"/>
    <property type="molecule type" value="Genomic_DNA"/>
</dbReference>
<keyword evidence="2" id="KW-1185">Reference proteome</keyword>
<comment type="caution">
    <text evidence="1">The sequence shown here is derived from an EMBL/GenBank/DDBJ whole genome shotgun (WGS) entry which is preliminary data.</text>
</comment>
<dbReference type="RefSeq" id="WP_170035509.1">
    <property type="nucleotide sequence ID" value="NZ_JABDTL010000001.1"/>
</dbReference>
<dbReference type="AlphaFoldDB" id="A0A841H453"/>
<gene>
    <name evidence="1" type="ORF">HNQ61_004438</name>
</gene>
<name>A0A841H453_9BACT</name>
<sequence>MDFNIELDREVNGRWIAEIHSIPGVLVYDRDPDDAIANARALALHIRAGRIERGRSGVLNPLHVTIH</sequence>
<proteinExistence type="predicted"/>
<organism evidence="1 2">
    <name type="scientific">Longimicrobium terrae</name>
    <dbReference type="NCBI Taxonomy" id="1639882"/>
    <lineage>
        <taxon>Bacteria</taxon>
        <taxon>Pseudomonadati</taxon>
        <taxon>Gemmatimonadota</taxon>
        <taxon>Longimicrobiia</taxon>
        <taxon>Longimicrobiales</taxon>
        <taxon>Longimicrobiaceae</taxon>
        <taxon>Longimicrobium</taxon>
    </lineage>
</organism>
<evidence type="ECO:0000313" key="2">
    <source>
        <dbReference type="Proteomes" id="UP000582837"/>
    </source>
</evidence>